<dbReference type="PANTHER" id="PTHR43784">
    <property type="entry name" value="GDSL-LIKE LIPASE/ACYLHYDROLASE, PUTATIVE (AFU_ORTHOLOGUE AFUA_2G00820)-RELATED"/>
    <property type="match status" value="1"/>
</dbReference>
<reference evidence="3" key="1">
    <citation type="journal article" date="2020" name="Stud. Mycol.">
        <title>101 Dothideomycetes genomes: a test case for predicting lifestyles and emergence of pathogens.</title>
        <authorList>
            <person name="Haridas S."/>
            <person name="Albert R."/>
            <person name="Binder M."/>
            <person name="Bloem J."/>
            <person name="Labutti K."/>
            <person name="Salamov A."/>
            <person name="Andreopoulos B."/>
            <person name="Baker S."/>
            <person name="Barry K."/>
            <person name="Bills G."/>
            <person name="Bluhm B."/>
            <person name="Cannon C."/>
            <person name="Castanera R."/>
            <person name="Culley D."/>
            <person name="Daum C."/>
            <person name="Ezra D."/>
            <person name="Gonzalez J."/>
            <person name="Henrissat B."/>
            <person name="Kuo A."/>
            <person name="Liang C."/>
            <person name="Lipzen A."/>
            <person name="Lutzoni F."/>
            <person name="Magnuson J."/>
            <person name="Mondo S."/>
            <person name="Nolan M."/>
            <person name="Ohm R."/>
            <person name="Pangilinan J."/>
            <person name="Park H.-J."/>
            <person name="Ramirez L."/>
            <person name="Alfaro M."/>
            <person name="Sun H."/>
            <person name="Tritt A."/>
            <person name="Yoshinaga Y."/>
            <person name="Zwiers L.-H."/>
            <person name="Turgeon B."/>
            <person name="Goodwin S."/>
            <person name="Spatafora J."/>
            <person name="Crous P."/>
            <person name="Grigoriev I."/>
        </authorList>
    </citation>
    <scope>NUCLEOTIDE SEQUENCE</scope>
    <source>
        <strain evidence="3">CBS 161.51</strain>
    </source>
</reference>
<proteinExistence type="predicted"/>
<dbReference type="OrthoDB" id="10071171at2759"/>
<dbReference type="GO" id="GO:0016787">
    <property type="term" value="F:hydrolase activity"/>
    <property type="evidence" value="ECO:0007669"/>
    <property type="project" value="UniProtKB-KW"/>
</dbReference>
<dbReference type="AlphaFoldDB" id="A0A6A5SWC4"/>
<name>A0A6A5SWC4_9PLEO</name>
<keyword evidence="4" id="KW-1185">Reference proteome</keyword>
<evidence type="ECO:0000313" key="3">
    <source>
        <dbReference type="EMBL" id="KAF1942866.1"/>
    </source>
</evidence>
<evidence type="ECO:0000313" key="4">
    <source>
        <dbReference type="Proteomes" id="UP000800038"/>
    </source>
</evidence>
<sequence length="450" mass="48182">MFFSRLVVLLAGAGLFVQGDAIESKNVVKRAIRPNPSNGHWVDAWATMPQLTEPANLPPAPFNQSGAVFVNSTIRQTLYMTTDARQIRLKFSNVFGGSNLPITAVTVALPLNQTAGIHEIQAKTVLKVTFSGKDAISVPNGALAVSDPLNFPIKAQQIITVTVYLATGQTTNSITSHPGSRTTSWFQFGNAVNAASIAVTDATTQSAAHWYFLSSIEAWVPPRTGSLLIVGDSITDGRGSTTNANNRWPDLLLARLQQSGSTNSISVGNLAAGGNRILADGLGPNAFGRIDRDVLAHPGVKYAMLFEGVNDIGTADTTPSAQSALYASLTQAFTQIVTLIHAHGIPVFAATITPFSAPANVTIQPYSNAEREKTRQRVNTWIRESGVFDSVVDFDKLLADPNIPSQLNPIYDSGDYLHPSVKGYQLIADKFPVGIFGEWADGADEFSWGQ</sequence>
<gene>
    <name evidence="3" type="ORF">EJ02DRAFT_502564</name>
</gene>
<feature type="signal peptide" evidence="1">
    <location>
        <begin position="1"/>
        <end position="21"/>
    </location>
</feature>
<dbReference type="InterPro" id="IPR053140">
    <property type="entry name" value="GDSL_Rv0518-like"/>
</dbReference>
<dbReference type="InterPro" id="IPR013830">
    <property type="entry name" value="SGNH_hydro"/>
</dbReference>
<dbReference type="CDD" id="cd01830">
    <property type="entry name" value="XynE_like"/>
    <property type="match status" value="1"/>
</dbReference>
<dbReference type="PANTHER" id="PTHR43784:SF3">
    <property type="entry name" value="GDSL FAMILY LIPASE"/>
    <property type="match status" value="1"/>
</dbReference>
<dbReference type="Pfam" id="PF13472">
    <property type="entry name" value="Lipase_GDSL_2"/>
    <property type="match status" value="1"/>
</dbReference>
<dbReference type="EMBL" id="ML976031">
    <property type="protein sequence ID" value="KAF1942866.1"/>
    <property type="molecule type" value="Genomic_DNA"/>
</dbReference>
<accession>A0A6A5SWC4</accession>
<feature type="domain" description="SGNH hydrolase-type esterase" evidence="2">
    <location>
        <begin position="230"/>
        <end position="426"/>
    </location>
</feature>
<keyword evidence="3" id="KW-0378">Hydrolase</keyword>
<protein>
    <submittedName>
        <fullName evidence="3">SGNH hydrolase</fullName>
    </submittedName>
</protein>
<dbReference type="SUPFAM" id="SSF52266">
    <property type="entry name" value="SGNH hydrolase"/>
    <property type="match status" value="1"/>
</dbReference>
<dbReference type="Proteomes" id="UP000800038">
    <property type="component" value="Unassembled WGS sequence"/>
</dbReference>
<evidence type="ECO:0000256" key="1">
    <source>
        <dbReference type="SAM" id="SignalP"/>
    </source>
</evidence>
<keyword evidence="1" id="KW-0732">Signal</keyword>
<dbReference type="InterPro" id="IPR036514">
    <property type="entry name" value="SGNH_hydro_sf"/>
</dbReference>
<feature type="chain" id="PRO_5025629976" evidence="1">
    <location>
        <begin position="22"/>
        <end position="450"/>
    </location>
</feature>
<dbReference type="Gene3D" id="3.40.50.1110">
    <property type="entry name" value="SGNH hydrolase"/>
    <property type="match status" value="1"/>
</dbReference>
<organism evidence="3 4">
    <name type="scientific">Clathrospora elynae</name>
    <dbReference type="NCBI Taxonomy" id="706981"/>
    <lineage>
        <taxon>Eukaryota</taxon>
        <taxon>Fungi</taxon>
        <taxon>Dikarya</taxon>
        <taxon>Ascomycota</taxon>
        <taxon>Pezizomycotina</taxon>
        <taxon>Dothideomycetes</taxon>
        <taxon>Pleosporomycetidae</taxon>
        <taxon>Pleosporales</taxon>
        <taxon>Diademaceae</taxon>
        <taxon>Clathrospora</taxon>
    </lineage>
</organism>
<evidence type="ECO:0000259" key="2">
    <source>
        <dbReference type="Pfam" id="PF13472"/>
    </source>
</evidence>